<feature type="domain" description="Aldehyde dehydrogenase" evidence="8">
    <location>
        <begin position="442"/>
        <end position="592"/>
    </location>
</feature>
<evidence type="ECO:0000256" key="5">
    <source>
        <dbReference type="ARBA" id="ARBA00030806"/>
    </source>
</evidence>
<dbReference type="GO" id="GO:0051287">
    <property type="term" value="F:NAD binding"/>
    <property type="evidence" value="ECO:0007669"/>
    <property type="project" value="EnsemblPlants"/>
</dbReference>
<feature type="domain" description="Aldehyde dehydrogenase" evidence="8">
    <location>
        <begin position="20"/>
        <end position="339"/>
    </location>
</feature>
<comment type="similarity">
    <text evidence="1 7">Belongs to the aldehyde dehydrogenase family.</text>
</comment>
<dbReference type="FunFam" id="3.40.605.10:FF:000005">
    <property type="entry name" value="Succinate-semialdehyde dehydrogenase I"/>
    <property type="match status" value="1"/>
</dbReference>
<evidence type="ECO:0000256" key="4">
    <source>
        <dbReference type="ARBA" id="ARBA00023002"/>
    </source>
</evidence>
<dbReference type="PROSITE" id="PS00070">
    <property type="entry name" value="ALDEHYDE_DEHYDR_CYS"/>
    <property type="match status" value="1"/>
</dbReference>
<dbReference type="InterPro" id="IPR050740">
    <property type="entry name" value="Aldehyde_DH_Superfamily"/>
</dbReference>
<dbReference type="GO" id="GO:0004777">
    <property type="term" value="F:succinate-semialdehyde dehydrogenase (NAD+) activity"/>
    <property type="evidence" value="ECO:0007669"/>
    <property type="project" value="UniProtKB-EC"/>
</dbReference>
<dbReference type="OMA" id="IGELFCK"/>
<evidence type="ECO:0000256" key="7">
    <source>
        <dbReference type="RuleBase" id="RU003345"/>
    </source>
</evidence>
<sequence>MEKIRAAGLLRTRGLIGGQWVDAYDGKTIEVQNPATGEVLANVACMGNRETADAITSANTTFYTWSKLTASERSKALRKWIFLLTVYIPQRHDLLMSHKEELALLMTLEQGKPMKEALGEVNYGASFIEFFAEEAKRVYGDIIPPTLADRRLLVLKQPIGVVGAITPWNFPLAMITRKVGPALACGCTVVVKPSEFTPLTALAAADLALQAGIPAGALNVVMGNAPEIGDELMQSTQVRKITFTGSTAVGKKLMAGSANTVKKVSLELGGNAPCIVFDDADIDVAVKGSLAAKFRNSGQTCVCANRILVQEGIYEKFASAFVKAVQSLQVGNGLEESTSQVANPSFGSVDMIPVGPAYKCTHEKNPGWTTASGHLGPVRISSTIQLPEKRARSDPNGSALRIQLLENERPAVQFCGAAPAQLRKNEKQELLEITFYSFFHMQGPLINEAAVEKVEKFVGDATSKGANIMLGGKRHSLGMSFYEPTVVGNVSNDMLLFREEVFGPVAPLIPFKTEEEAIHLANDTNAGLAAYMFTKSIARSWRVSGALEYGLVGVNEGLISTEVAPFGGVKQSGLGREGSKYGMDDYLEIKYVCMGNLG</sequence>
<dbReference type="GO" id="GO:0072593">
    <property type="term" value="P:reactive oxygen species metabolic process"/>
    <property type="evidence" value="ECO:0007669"/>
    <property type="project" value="EnsemblPlants"/>
</dbReference>
<dbReference type="PROSITE" id="PS00687">
    <property type="entry name" value="ALDEHYDE_DEHYDR_GLU"/>
    <property type="match status" value="1"/>
</dbReference>
<gene>
    <name evidence="9" type="ORF">TRITD_6Av1G059700</name>
</gene>
<dbReference type="InterPro" id="IPR016160">
    <property type="entry name" value="Ald_DH_CS_CYS"/>
</dbReference>
<dbReference type="PANTHER" id="PTHR43353">
    <property type="entry name" value="SUCCINATE-SEMIALDEHYDE DEHYDROGENASE, MITOCHONDRIAL"/>
    <property type="match status" value="1"/>
</dbReference>
<dbReference type="InterPro" id="IPR029510">
    <property type="entry name" value="Ald_DH_CS_GLU"/>
</dbReference>
<dbReference type="GO" id="GO:0010492">
    <property type="term" value="P:maintenance of shoot apical meristem identity"/>
    <property type="evidence" value="ECO:0007669"/>
    <property type="project" value="EnsemblPlants"/>
</dbReference>
<dbReference type="EC" id="1.2.1.24" evidence="2"/>
<dbReference type="PANTHER" id="PTHR43353:SF5">
    <property type="entry name" value="SUCCINATE-SEMIALDEHYDE DEHYDROGENASE, MITOCHONDRIAL"/>
    <property type="match status" value="1"/>
</dbReference>
<accession>A0A9R0XY34</accession>
<evidence type="ECO:0000259" key="8">
    <source>
        <dbReference type="Pfam" id="PF00171"/>
    </source>
</evidence>
<dbReference type="GO" id="GO:0005759">
    <property type="term" value="C:mitochondrial matrix"/>
    <property type="evidence" value="ECO:0007669"/>
    <property type="project" value="EnsemblPlants"/>
</dbReference>
<dbReference type="AlphaFoldDB" id="A0A9R0XY34"/>
<dbReference type="Proteomes" id="UP000324705">
    <property type="component" value="Chromosome 6A"/>
</dbReference>
<dbReference type="EMBL" id="LT934121">
    <property type="protein sequence ID" value="VAI44724.1"/>
    <property type="molecule type" value="Genomic_DNA"/>
</dbReference>
<dbReference type="CDD" id="cd07103">
    <property type="entry name" value="ALDH_F5_SSADH_GabD"/>
    <property type="match status" value="1"/>
</dbReference>
<reference evidence="9 10" key="1">
    <citation type="submission" date="2017-09" db="EMBL/GenBank/DDBJ databases">
        <authorList>
            <consortium name="International Durum Wheat Genome Sequencing Consortium (IDWGSC)"/>
            <person name="Milanesi L."/>
        </authorList>
    </citation>
    <scope>NUCLEOTIDE SEQUENCE [LARGE SCALE GENOMIC DNA]</scope>
    <source>
        <strain evidence="10">cv. Svevo</strain>
    </source>
</reference>
<evidence type="ECO:0000313" key="10">
    <source>
        <dbReference type="Proteomes" id="UP000324705"/>
    </source>
</evidence>
<dbReference type="GO" id="GO:0009450">
    <property type="term" value="P:gamma-aminobutyric acid catabolic process"/>
    <property type="evidence" value="ECO:0007669"/>
    <property type="project" value="EnsemblPlants"/>
</dbReference>
<dbReference type="GO" id="GO:0048825">
    <property type="term" value="P:cotyledon development"/>
    <property type="evidence" value="ECO:0007669"/>
    <property type="project" value="EnsemblPlants"/>
</dbReference>
<evidence type="ECO:0000256" key="1">
    <source>
        <dbReference type="ARBA" id="ARBA00009986"/>
    </source>
</evidence>
<dbReference type="Gene3D" id="3.40.605.10">
    <property type="entry name" value="Aldehyde Dehydrogenase, Chain A, domain 1"/>
    <property type="match status" value="1"/>
</dbReference>
<proteinExistence type="inferred from homology"/>
<dbReference type="Gramene" id="TRITD6Av1G059700.3">
    <property type="protein sequence ID" value="TRITD6Av1G059700.3"/>
    <property type="gene ID" value="TRITD6Av1G059700"/>
</dbReference>
<protein>
    <recommendedName>
        <fullName evidence="3">Succinate-semialdehyde dehydrogenase, mitochondrial</fullName>
        <ecNumber evidence="2">1.2.1.24</ecNumber>
    </recommendedName>
    <alternativeName>
        <fullName evidence="5">NAD(+)-dependent succinic semialdehyde dehydrogenase</fullName>
    </alternativeName>
</protein>
<keyword evidence="10" id="KW-1185">Reference proteome</keyword>
<evidence type="ECO:0000256" key="2">
    <source>
        <dbReference type="ARBA" id="ARBA00013051"/>
    </source>
</evidence>
<keyword evidence="4 7" id="KW-0560">Oxidoreductase</keyword>
<dbReference type="Gene3D" id="3.40.309.10">
    <property type="entry name" value="Aldehyde Dehydrogenase, Chain A, domain 2"/>
    <property type="match status" value="2"/>
</dbReference>
<dbReference type="GO" id="GO:0009409">
    <property type="term" value="P:response to cold"/>
    <property type="evidence" value="ECO:0007669"/>
    <property type="project" value="EnsemblPlants"/>
</dbReference>
<evidence type="ECO:0000256" key="6">
    <source>
        <dbReference type="PROSITE-ProRule" id="PRU10007"/>
    </source>
</evidence>
<dbReference type="InterPro" id="IPR016161">
    <property type="entry name" value="Ald_DH/histidinol_DH"/>
</dbReference>
<dbReference type="GO" id="GO:0009943">
    <property type="term" value="P:adaxial/abaxial axis specification"/>
    <property type="evidence" value="ECO:0007669"/>
    <property type="project" value="EnsemblPlants"/>
</dbReference>
<dbReference type="GO" id="GO:0009416">
    <property type="term" value="P:response to light stimulus"/>
    <property type="evidence" value="ECO:0007669"/>
    <property type="project" value="EnsemblPlants"/>
</dbReference>
<dbReference type="InterPro" id="IPR016162">
    <property type="entry name" value="Ald_DH_N"/>
</dbReference>
<organism evidence="9 10">
    <name type="scientific">Triticum turgidum subsp. durum</name>
    <name type="common">Durum wheat</name>
    <name type="synonym">Triticum durum</name>
    <dbReference type="NCBI Taxonomy" id="4567"/>
    <lineage>
        <taxon>Eukaryota</taxon>
        <taxon>Viridiplantae</taxon>
        <taxon>Streptophyta</taxon>
        <taxon>Embryophyta</taxon>
        <taxon>Tracheophyta</taxon>
        <taxon>Spermatophyta</taxon>
        <taxon>Magnoliopsida</taxon>
        <taxon>Liliopsida</taxon>
        <taxon>Poales</taxon>
        <taxon>Poaceae</taxon>
        <taxon>BOP clade</taxon>
        <taxon>Pooideae</taxon>
        <taxon>Triticodae</taxon>
        <taxon>Triticeae</taxon>
        <taxon>Triticinae</taxon>
        <taxon>Triticum</taxon>
    </lineage>
</organism>
<evidence type="ECO:0000313" key="9">
    <source>
        <dbReference type="EMBL" id="VAI44724.1"/>
    </source>
</evidence>
<dbReference type="InterPro" id="IPR015590">
    <property type="entry name" value="Aldehyde_DH_dom"/>
</dbReference>
<feature type="active site" evidence="6">
    <location>
        <position position="267"/>
    </location>
</feature>
<dbReference type="GO" id="GO:0009408">
    <property type="term" value="P:response to heat"/>
    <property type="evidence" value="ECO:0007669"/>
    <property type="project" value="EnsemblPlants"/>
</dbReference>
<dbReference type="GO" id="GO:0006540">
    <property type="term" value="P:gamma-aminobutyrate shunt"/>
    <property type="evidence" value="ECO:0007669"/>
    <property type="project" value="EnsemblPlants"/>
</dbReference>
<dbReference type="Pfam" id="PF00171">
    <property type="entry name" value="Aldedh"/>
    <property type="match status" value="2"/>
</dbReference>
<evidence type="ECO:0000256" key="3">
    <source>
        <dbReference type="ARBA" id="ARBA00019842"/>
    </source>
</evidence>
<dbReference type="SUPFAM" id="SSF53720">
    <property type="entry name" value="ALDH-like"/>
    <property type="match status" value="1"/>
</dbReference>
<name>A0A9R0XY34_TRITD</name>
<dbReference type="InterPro" id="IPR016163">
    <property type="entry name" value="Ald_DH_C"/>
</dbReference>
<dbReference type="GO" id="GO:1902074">
    <property type="term" value="P:response to salt"/>
    <property type="evidence" value="ECO:0007669"/>
    <property type="project" value="EnsemblPlants"/>
</dbReference>